<evidence type="ECO:0000313" key="2">
    <source>
        <dbReference type="EMBL" id="PTN00699.1"/>
    </source>
</evidence>
<dbReference type="Proteomes" id="UP000243859">
    <property type="component" value="Unassembled WGS sequence"/>
</dbReference>
<evidence type="ECO:0000313" key="3">
    <source>
        <dbReference type="Proteomes" id="UP000243859"/>
    </source>
</evidence>
<dbReference type="EMBL" id="QAAA01000025">
    <property type="protein sequence ID" value="PTN00699.1"/>
    <property type="molecule type" value="Genomic_DNA"/>
</dbReference>
<dbReference type="OrthoDB" id="9787127at2"/>
<dbReference type="PANTHER" id="PTHR39639:SF1">
    <property type="entry name" value="DUF262 DOMAIN-CONTAINING PROTEIN"/>
    <property type="match status" value="1"/>
</dbReference>
<keyword evidence="3" id="KW-1185">Reference proteome</keyword>
<accession>A0A2T5BNY7</accession>
<reference evidence="2 3" key="1">
    <citation type="submission" date="2018-04" db="EMBL/GenBank/DDBJ databases">
        <title>Genomic Encyclopedia of Archaeal and Bacterial Type Strains, Phase II (KMG-II): from individual species to whole genera.</title>
        <authorList>
            <person name="Goeker M."/>
        </authorList>
    </citation>
    <scope>NUCLEOTIDE SEQUENCE [LARGE SCALE GENOMIC DNA]</scope>
    <source>
        <strain evidence="2 3">DSM 18064</strain>
    </source>
</reference>
<dbReference type="PANTHER" id="PTHR39639">
    <property type="entry name" value="CHROMOSOME 16, WHOLE GENOME SHOTGUN SEQUENCE"/>
    <property type="match status" value="1"/>
</dbReference>
<feature type="domain" description="GmrSD restriction endonucleases N-terminal" evidence="1">
    <location>
        <begin position="24"/>
        <end position="155"/>
    </location>
</feature>
<comment type="caution">
    <text evidence="2">The sequence shown here is derived from an EMBL/GenBank/DDBJ whole genome shotgun (WGS) entry which is preliminary data.</text>
</comment>
<dbReference type="AlphaFoldDB" id="A0A2T5BNY7"/>
<proteinExistence type="predicted"/>
<dbReference type="Pfam" id="PF03235">
    <property type="entry name" value="GmrSD_N"/>
    <property type="match status" value="1"/>
</dbReference>
<protein>
    <submittedName>
        <fullName evidence="2">Uncharacterized protein DUF262</fullName>
    </submittedName>
</protein>
<evidence type="ECO:0000259" key="1">
    <source>
        <dbReference type="Pfam" id="PF03235"/>
    </source>
</evidence>
<sequence>MKTAPESRKITSILKSLREGSLQPTPDFQRRAVWTSKDKIAFIETILLGYPFPEIYVASGEVDTQTGDAIELLVDGQQRVRTIDEYFRGVKPFARTQQITRYSALEEGQKRDFLNYDVSVRNLGIIDIDDIRAVFQRMNATSYDLNDMERFNAAYLGEFKKFCERLAQDEFFIDHRVFSALDIRRMKDVSFVASLTATMMSDYFHRDDEIEEYLERYNEEFEEAGGLEERYRAVFDAMNQMGFDRGSRAWKKADFYTLFIELDRAINREGQQLDFDAVGSRLSDFFVEVDAVRNAEATPEGIVGEYFTATLQSTNDRSARVKRGRAIRSILAPE</sequence>
<name>A0A2T5BNY7_9RHOB</name>
<dbReference type="InterPro" id="IPR004919">
    <property type="entry name" value="GmrSD_N"/>
</dbReference>
<gene>
    <name evidence="2" type="ORF">C8N32_12518</name>
</gene>
<organism evidence="2 3">
    <name type="scientific">Rhodovulum imhoffii</name>
    <dbReference type="NCBI Taxonomy" id="365340"/>
    <lineage>
        <taxon>Bacteria</taxon>
        <taxon>Pseudomonadati</taxon>
        <taxon>Pseudomonadota</taxon>
        <taxon>Alphaproteobacteria</taxon>
        <taxon>Rhodobacterales</taxon>
        <taxon>Paracoccaceae</taxon>
        <taxon>Rhodovulum</taxon>
    </lineage>
</organism>
<dbReference type="RefSeq" id="WP_107893525.1">
    <property type="nucleotide sequence ID" value="NZ_NHSI01000012.1"/>
</dbReference>